<organism evidence="6 7">
    <name type="scientific">Cohnella zeiphila</name>
    <dbReference type="NCBI Taxonomy" id="2761120"/>
    <lineage>
        <taxon>Bacteria</taxon>
        <taxon>Bacillati</taxon>
        <taxon>Bacillota</taxon>
        <taxon>Bacilli</taxon>
        <taxon>Bacillales</taxon>
        <taxon>Paenibacillaceae</taxon>
        <taxon>Cohnella</taxon>
    </lineage>
</organism>
<comment type="cofactor">
    <cofactor evidence="1">
        <name>Mg(2+)</name>
        <dbReference type="ChEBI" id="CHEBI:18420"/>
    </cofactor>
</comment>
<evidence type="ECO:0000259" key="4">
    <source>
        <dbReference type="PROSITE" id="PS51186"/>
    </source>
</evidence>
<evidence type="ECO:0000259" key="5">
    <source>
        <dbReference type="PROSITE" id="PS51462"/>
    </source>
</evidence>
<dbReference type="Pfam" id="PF00293">
    <property type="entry name" value="NUDIX"/>
    <property type="match status" value="1"/>
</dbReference>
<keyword evidence="7" id="KW-1185">Reference proteome</keyword>
<dbReference type="InterPro" id="IPR020476">
    <property type="entry name" value="Nudix_hydrolase"/>
</dbReference>
<dbReference type="PANTHER" id="PTHR43046">
    <property type="entry name" value="GDP-MANNOSE MANNOSYL HYDROLASE"/>
    <property type="match status" value="1"/>
</dbReference>
<keyword evidence="6" id="KW-0808">Transferase</keyword>
<dbReference type="PANTHER" id="PTHR43046:SF2">
    <property type="entry name" value="8-OXO-DGTP DIPHOSPHATASE-RELATED"/>
    <property type="match status" value="1"/>
</dbReference>
<evidence type="ECO:0000313" key="6">
    <source>
        <dbReference type="EMBL" id="MBB6732384.1"/>
    </source>
</evidence>
<keyword evidence="2 3" id="KW-0378">Hydrolase</keyword>
<dbReference type="GO" id="GO:0016787">
    <property type="term" value="F:hydrolase activity"/>
    <property type="evidence" value="ECO:0007669"/>
    <property type="project" value="UniProtKB-KW"/>
</dbReference>
<dbReference type="SUPFAM" id="SSF55729">
    <property type="entry name" value="Acyl-CoA N-acyltransferases (Nat)"/>
    <property type="match status" value="1"/>
</dbReference>
<gene>
    <name evidence="6" type="ORF">H7C18_15800</name>
</gene>
<dbReference type="SUPFAM" id="SSF55811">
    <property type="entry name" value="Nudix"/>
    <property type="match status" value="1"/>
</dbReference>
<dbReference type="EMBL" id="JACJVO010000019">
    <property type="protein sequence ID" value="MBB6732384.1"/>
    <property type="molecule type" value="Genomic_DNA"/>
</dbReference>
<evidence type="ECO:0000256" key="1">
    <source>
        <dbReference type="ARBA" id="ARBA00001946"/>
    </source>
</evidence>
<proteinExistence type="inferred from homology"/>
<accession>A0A7X0VVQ1</accession>
<evidence type="ECO:0000256" key="3">
    <source>
        <dbReference type="RuleBase" id="RU003476"/>
    </source>
</evidence>
<dbReference type="PROSITE" id="PS51462">
    <property type="entry name" value="NUDIX"/>
    <property type="match status" value="1"/>
</dbReference>
<feature type="domain" description="Nudix hydrolase" evidence="5">
    <location>
        <begin position="15"/>
        <end position="147"/>
    </location>
</feature>
<dbReference type="Proteomes" id="UP000564644">
    <property type="component" value="Unassembled WGS sequence"/>
</dbReference>
<dbReference type="AlphaFoldDB" id="A0A7X0VVQ1"/>
<comment type="caution">
    <text evidence="6">The sequence shown here is derived from an EMBL/GenBank/DDBJ whole genome shotgun (WGS) entry which is preliminary data.</text>
</comment>
<dbReference type="InterPro" id="IPR020084">
    <property type="entry name" value="NUDIX_hydrolase_CS"/>
</dbReference>
<dbReference type="InterPro" id="IPR016181">
    <property type="entry name" value="Acyl_CoA_acyltransferase"/>
</dbReference>
<reference evidence="6 7" key="1">
    <citation type="submission" date="2020-08" db="EMBL/GenBank/DDBJ databases">
        <title>Cohnella phylogeny.</title>
        <authorList>
            <person name="Dunlap C."/>
        </authorList>
    </citation>
    <scope>NUCLEOTIDE SEQUENCE [LARGE SCALE GENOMIC DNA]</scope>
    <source>
        <strain evidence="6 7">CBP 2801</strain>
    </source>
</reference>
<dbReference type="PROSITE" id="PS00893">
    <property type="entry name" value="NUDIX_BOX"/>
    <property type="match status" value="1"/>
</dbReference>
<name>A0A7X0VVQ1_9BACL</name>
<dbReference type="Gene3D" id="3.40.630.30">
    <property type="match status" value="1"/>
</dbReference>
<evidence type="ECO:0000256" key="2">
    <source>
        <dbReference type="ARBA" id="ARBA00022801"/>
    </source>
</evidence>
<dbReference type="InterPro" id="IPR015797">
    <property type="entry name" value="NUDIX_hydrolase-like_dom_sf"/>
</dbReference>
<sequence length="309" mass="34925">MGYISELRQMVGTRPLIMAGACVLLLDGQNRLLLQQRTDNGLWGLPGGALEPGETMEEVAARELFEETGLKAGELKLLDVFSGADFYYRYPHGDEVHNVVAAFVCRQYEGTVRTDGDEVAALTFFDRDRIPADLSPPDAPIIRAFLRTLPERQTDVYAPKAENIVQAQERDLDELMEMCLALWPEEDREELRTEYVDMLQSPKHQVLMGRDENRFTGFVHVAVRSDPVEGADSYPVGFVEGIYVKPPYRRQGLAAALLREAERWVESLGLRQIGSDIYADNQTSYDFHTRCGFREAGRLIAFMKELDSP</sequence>
<feature type="domain" description="N-acetyltransferase" evidence="4">
    <location>
        <begin position="162"/>
        <end position="309"/>
    </location>
</feature>
<dbReference type="CDD" id="cd04301">
    <property type="entry name" value="NAT_SF"/>
    <property type="match status" value="1"/>
</dbReference>
<evidence type="ECO:0000313" key="7">
    <source>
        <dbReference type="Proteomes" id="UP000564644"/>
    </source>
</evidence>
<protein>
    <submittedName>
        <fullName evidence="6">GNAT family N-acetyltransferase</fullName>
    </submittedName>
</protein>
<dbReference type="InterPro" id="IPR000182">
    <property type="entry name" value="GNAT_dom"/>
</dbReference>
<dbReference type="RefSeq" id="WP_185130050.1">
    <property type="nucleotide sequence ID" value="NZ_JACJVO010000019.1"/>
</dbReference>
<dbReference type="Pfam" id="PF00583">
    <property type="entry name" value="Acetyltransf_1"/>
    <property type="match status" value="1"/>
</dbReference>
<dbReference type="PRINTS" id="PR00502">
    <property type="entry name" value="NUDIXFAMILY"/>
</dbReference>
<comment type="similarity">
    <text evidence="3">Belongs to the Nudix hydrolase family.</text>
</comment>
<dbReference type="CDD" id="cd04677">
    <property type="entry name" value="NUDIX_Hydrolase"/>
    <property type="match status" value="1"/>
</dbReference>
<dbReference type="GO" id="GO:0016747">
    <property type="term" value="F:acyltransferase activity, transferring groups other than amino-acyl groups"/>
    <property type="evidence" value="ECO:0007669"/>
    <property type="project" value="InterPro"/>
</dbReference>
<dbReference type="InterPro" id="IPR000086">
    <property type="entry name" value="NUDIX_hydrolase_dom"/>
</dbReference>
<dbReference type="Gene3D" id="3.90.79.10">
    <property type="entry name" value="Nucleoside Triphosphate Pyrophosphohydrolase"/>
    <property type="match status" value="1"/>
</dbReference>
<dbReference type="PROSITE" id="PS51186">
    <property type="entry name" value="GNAT"/>
    <property type="match status" value="1"/>
</dbReference>